<reference evidence="1 2" key="1">
    <citation type="journal article" date="2024" name="Commun. Biol.">
        <title>Comparative genomic analysis of thermophilic fungi reveals convergent evolutionary adaptations and gene losses.</title>
        <authorList>
            <person name="Steindorff A.S."/>
            <person name="Aguilar-Pontes M.V."/>
            <person name="Robinson A.J."/>
            <person name="Andreopoulos B."/>
            <person name="LaButti K."/>
            <person name="Kuo A."/>
            <person name="Mondo S."/>
            <person name="Riley R."/>
            <person name="Otillar R."/>
            <person name="Haridas S."/>
            <person name="Lipzen A."/>
            <person name="Grimwood J."/>
            <person name="Schmutz J."/>
            <person name="Clum A."/>
            <person name="Reid I.D."/>
            <person name="Moisan M.C."/>
            <person name="Butler G."/>
            <person name="Nguyen T.T.M."/>
            <person name="Dewar K."/>
            <person name="Conant G."/>
            <person name="Drula E."/>
            <person name="Henrissat B."/>
            <person name="Hansel C."/>
            <person name="Singer S."/>
            <person name="Hutchinson M.I."/>
            <person name="de Vries R.P."/>
            <person name="Natvig D.O."/>
            <person name="Powell A.J."/>
            <person name="Tsang A."/>
            <person name="Grigoriev I.V."/>
        </authorList>
    </citation>
    <scope>NUCLEOTIDE SEQUENCE [LARGE SCALE GENOMIC DNA]</scope>
    <source>
        <strain evidence="1 2">ATCC 24622</strain>
    </source>
</reference>
<sequence length="152" mass="16954">MSTSPSAERPDEPRAVLPSLASSRRWGATTSRRSRRVSRPWRCFFSRRLLAWRFTSALSSAAFCFCLSPPSIQGGLVSLYRHSISRDAQATQTGRASSHFLRRRRHVQQPSELLGFSAIGGGWLLAGEDRKDEKVFSSGVAFLDSRLGTCMF</sequence>
<keyword evidence="2" id="KW-1185">Reference proteome</keyword>
<gene>
    <name evidence="1" type="ORF">VTK73DRAFT_489</name>
</gene>
<evidence type="ECO:0000313" key="1">
    <source>
        <dbReference type="EMBL" id="KAL1845558.1"/>
    </source>
</evidence>
<organism evidence="1 2">
    <name type="scientific">Phialemonium thermophilum</name>
    <dbReference type="NCBI Taxonomy" id="223376"/>
    <lineage>
        <taxon>Eukaryota</taxon>
        <taxon>Fungi</taxon>
        <taxon>Dikarya</taxon>
        <taxon>Ascomycota</taxon>
        <taxon>Pezizomycotina</taxon>
        <taxon>Sordariomycetes</taxon>
        <taxon>Sordariomycetidae</taxon>
        <taxon>Cephalothecales</taxon>
        <taxon>Cephalothecaceae</taxon>
        <taxon>Phialemonium</taxon>
    </lineage>
</organism>
<comment type="caution">
    <text evidence="1">The sequence shown here is derived from an EMBL/GenBank/DDBJ whole genome shotgun (WGS) entry which is preliminary data.</text>
</comment>
<evidence type="ECO:0000313" key="2">
    <source>
        <dbReference type="Proteomes" id="UP001586593"/>
    </source>
</evidence>
<dbReference type="Proteomes" id="UP001586593">
    <property type="component" value="Unassembled WGS sequence"/>
</dbReference>
<proteinExistence type="predicted"/>
<protein>
    <submittedName>
        <fullName evidence="1">Uncharacterized protein</fullName>
    </submittedName>
</protein>
<accession>A0ABR3VUW4</accession>
<dbReference type="EMBL" id="JAZHXJ010001091">
    <property type="protein sequence ID" value="KAL1845558.1"/>
    <property type="molecule type" value="Genomic_DNA"/>
</dbReference>
<name>A0ABR3VUW4_9PEZI</name>